<dbReference type="OrthoDB" id="1523230at2"/>
<dbReference type="AlphaFoldDB" id="A0A3L9Y648"/>
<comment type="pathway">
    <text evidence="4">Amino-acid biosynthesis; L-methionine biosynthesis via salvage pathway; S-methyl-5-thio-alpha-D-ribose 1-phosphate from S-methyl-5'-thioadenosine (phosphorylase route): step 1/1.</text>
</comment>
<dbReference type="Proteomes" id="UP000281343">
    <property type="component" value="Unassembled WGS sequence"/>
</dbReference>
<dbReference type="GO" id="GO:0017061">
    <property type="term" value="F:S-methyl-5-thioadenosine phosphorylase activity"/>
    <property type="evidence" value="ECO:0007669"/>
    <property type="project" value="UniProtKB-UniRule"/>
</dbReference>
<keyword evidence="3 4" id="KW-0660">Purine salvage</keyword>
<comment type="function">
    <text evidence="4">Catalyzes the reversible phosphorylation of S-methyl-5'-thioadenosine (MTA) to adenine and 5-methylthioribose-1-phosphate. Involved in the breakdown of MTA, a major by-product of polyamine biosynthesis. Responsible for the first step in the methionine salvage pathway after MTA has been generated from S-adenosylmethionine. Has broad substrate specificity with 6-aminopurine nucleosides as preferred substrates.</text>
</comment>
<dbReference type="GO" id="GO:0006166">
    <property type="term" value="P:purine ribonucleoside salvage"/>
    <property type="evidence" value="ECO:0007669"/>
    <property type="project" value="UniProtKB-KW"/>
</dbReference>
<feature type="binding site" evidence="4">
    <location>
        <position position="186"/>
    </location>
    <ligand>
        <name>phosphate</name>
        <dbReference type="ChEBI" id="CHEBI:43474"/>
    </ligand>
</feature>
<comment type="catalytic activity">
    <reaction evidence="4">
        <text>S-methyl-5'-thioadenosine + phosphate = 5-(methylsulfanyl)-alpha-D-ribose 1-phosphate + adenine</text>
        <dbReference type="Rhea" id="RHEA:11852"/>
        <dbReference type="ChEBI" id="CHEBI:16708"/>
        <dbReference type="ChEBI" id="CHEBI:17509"/>
        <dbReference type="ChEBI" id="CHEBI:43474"/>
        <dbReference type="ChEBI" id="CHEBI:58533"/>
        <dbReference type="EC" id="2.4.2.28"/>
    </reaction>
</comment>
<protein>
    <recommendedName>
        <fullName evidence="4">S-methyl-5'-thioadenosine phosphorylase</fullName>
        <ecNumber evidence="4">2.4.2.28</ecNumber>
    </recommendedName>
    <alternativeName>
        <fullName evidence="4">5'-methylthioadenosine phosphorylase</fullName>
        <shortName evidence="4">MTA phosphorylase</shortName>
        <shortName evidence="4">MTAP</shortName>
    </alternativeName>
</protein>
<dbReference type="UniPathway" id="UPA00904">
    <property type="reaction ID" value="UER00873"/>
</dbReference>
<gene>
    <name evidence="4" type="primary">mtnP</name>
    <name evidence="6" type="ORF">D9R08_04555</name>
</gene>
<keyword evidence="7" id="KW-1185">Reference proteome</keyword>
<feature type="binding site" evidence="4">
    <location>
        <position position="11"/>
    </location>
    <ligand>
        <name>phosphate</name>
        <dbReference type="ChEBI" id="CHEBI:43474"/>
    </ligand>
</feature>
<dbReference type="CDD" id="cd09010">
    <property type="entry name" value="MTAP_SsMTAPII_like_MTIP"/>
    <property type="match status" value="1"/>
</dbReference>
<keyword evidence="2 4" id="KW-0808">Transferase</keyword>
<evidence type="ECO:0000256" key="4">
    <source>
        <dbReference type="HAMAP-Rule" id="MF_01963"/>
    </source>
</evidence>
<proteinExistence type="inferred from homology"/>
<dbReference type="Pfam" id="PF01048">
    <property type="entry name" value="PNP_UDP_1"/>
    <property type="match status" value="1"/>
</dbReference>
<accession>A0A3L9Y648</accession>
<evidence type="ECO:0000256" key="3">
    <source>
        <dbReference type="ARBA" id="ARBA00022726"/>
    </source>
</evidence>
<comment type="subunit">
    <text evidence="4">Homohexamer. Dimer of a homotrimer.</text>
</comment>
<reference evidence="6 7" key="1">
    <citation type="submission" date="2018-10" db="EMBL/GenBank/DDBJ databases">
        <authorList>
            <person name="Jung H.S."/>
            <person name="Jeon C.O."/>
        </authorList>
    </citation>
    <scope>NUCLEOTIDE SEQUENCE [LARGE SCALE GENOMIC DNA]</scope>
    <source>
        <strain evidence="6 7">MA-7-27</strain>
    </source>
</reference>
<comment type="similarity">
    <text evidence="4">Belongs to the PNP/MTAP phosphorylase family. MTAP subfamily.</text>
</comment>
<evidence type="ECO:0000313" key="6">
    <source>
        <dbReference type="EMBL" id="RMA42925.1"/>
    </source>
</evidence>
<dbReference type="NCBIfam" id="NF006492">
    <property type="entry name" value="PRK08931.1"/>
    <property type="match status" value="1"/>
</dbReference>
<sequence>METVIGVIGGSGVYEIDGLEGADWTRIDSAFGAPSDAMLIGRLAGVKMVFLPRHGRGHVHSPSSVPYRANIDAMKRAGVTDVISVSACGSFREDMAPGDFVIVDQFIDRTFAREKSFFGPGLVAHVSVAHPTCPRLGAACASAARDAGVTVHDGGTYLAMEGPQFSSLAESRLYRDVWGCDVIGMTNMPEAKLAREAELCYASVAMITDYDSWHPDHGAVDISEIIATLTGNAGKARALVAGLPGLLGASRAPCPHGCDRALEHAILTAPEARDPAMLAKLDAVAGRVLG</sequence>
<feature type="binding site" evidence="4">
    <location>
        <begin position="53"/>
        <end position="54"/>
    </location>
    <ligand>
        <name>phosphate</name>
        <dbReference type="ChEBI" id="CHEBI:43474"/>
    </ligand>
</feature>
<dbReference type="FunFam" id="3.40.50.1580:FF:000012">
    <property type="entry name" value="Probable 6-oxopurine nucleoside phosphorylase"/>
    <property type="match status" value="1"/>
</dbReference>
<feature type="binding site" evidence="4">
    <location>
        <begin position="86"/>
        <end position="87"/>
    </location>
    <ligand>
        <name>phosphate</name>
        <dbReference type="ChEBI" id="CHEBI:43474"/>
    </ligand>
</feature>
<evidence type="ECO:0000256" key="2">
    <source>
        <dbReference type="ARBA" id="ARBA00022679"/>
    </source>
</evidence>
<organism evidence="6 7">
    <name type="scientific">Rhodophyticola porphyridii</name>
    <dbReference type="NCBI Taxonomy" id="1852017"/>
    <lineage>
        <taxon>Bacteria</taxon>
        <taxon>Pseudomonadati</taxon>
        <taxon>Pseudomonadota</taxon>
        <taxon>Alphaproteobacteria</taxon>
        <taxon>Rhodobacterales</taxon>
        <taxon>Roseobacteraceae</taxon>
        <taxon>Rhodophyticola</taxon>
    </lineage>
</organism>
<feature type="binding site" evidence="4">
    <location>
        <position position="185"/>
    </location>
    <ligand>
        <name>substrate</name>
    </ligand>
</feature>
<feature type="site" description="Important for substrate specificity" evidence="4">
    <location>
        <position position="166"/>
    </location>
</feature>
<dbReference type="Gene3D" id="3.40.50.1580">
    <property type="entry name" value="Nucleoside phosphorylase domain"/>
    <property type="match status" value="1"/>
</dbReference>
<keyword evidence="1 4" id="KW-0328">Glycosyltransferase</keyword>
<dbReference type="RefSeq" id="WP_121896862.1">
    <property type="nucleotide sequence ID" value="NZ_RCNT01000002.1"/>
</dbReference>
<dbReference type="PANTHER" id="PTHR42679:SF2">
    <property type="entry name" value="S-METHYL-5'-THIOADENOSINE PHOSPHORYLASE"/>
    <property type="match status" value="1"/>
</dbReference>
<feature type="binding site" evidence="4">
    <location>
        <begin position="209"/>
        <end position="211"/>
    </location>
    <ligand>
        <name>substrate</name>
    </ligand>
</feature>
<dbReference type="GO" id="GO:0005829">
    <property type="term" value="C:cytosol"/>
    <property type="evidence" value="ECO:0007669"/>
    <property type="project" value="TreeGrafter"/>
</dbReference>
<dbReference type="PANTHER" id="PTHR42679">
    <property type="entry name" value="S-METHYL-5'-THIOADENOSINE PHOSPHORYLASE"/>
    <property type="match status" value="1"/>
</dbReference>
<feature type="domain" description="Nucleoside phosphorylase" evidence="5">
    <location>
        <begin position="5"/>
        <end position="241"/>
    </location>
</feature>
<dbReference type="InterPro" id="IPR000845">
    <property type="entry name" value="Nucleoside_phosphorylase_d"/>
</dbReference>
<name>A0A3L9Y648_9RHOB</name>
<comment type="caution">
    <text evidence="6">The sequence shown here is derived from an EMBL/GenBank/DDBJ whole genome shotgun (WGS) entry which is preliminary data.</text>
</comment>
<feature type="site" description="Important for substrate specificity" evidence="4">
    <location>
        <position position="222"/>
    </location>
</feature>
<dbReference type="NCBIfam" id="TIGR01694">
    <property type="entry name" value="MTAP"/>
    <property type="match status" value="1"/>
</dbReference>
<evidence type="ECO:0000259" key="5">
    <source>
        <dbReference type="Pfam" id="PF01048"/>
    </source>
</evidence>
<dbReference type="EMBL" id="RCNT01000002">
    <property type="protein sequence ID" value="RMA42925.1"/>
    <property type="molecule type" value="Genomic_DNA"/>
</dbReference>
<dbReference type="HAMAP" id="MF_01963">
    <property type="entry name" value="MTAP"/>
    <property type="match status" value="1"/>
</dbReference>
<evidence type="ECO:0000256" key="1">
    <source>
        <dbReference type="ARBA" id="ARBA00022676"/>
    </source>
</evidence>
<dbReference type="EC" id="2.4.2.28" evidence="4"/>
<dbReference type="InterPro" id="IPR010044">
    <property type="entry name" value="MTAP"/>
</dbReference>
<dbReference type="InterPro" id="IPR035994">
    <property type="entry name" value="Nucleoside_phosphorylase_sf"/>
</dbReference>
<evidence type="ECO:0000313" key="7">
    <source>
        <dbReference type="Proteomes" id="UP000281343"/>
    </source>
</evidence>
<dbReference type="SUPFAM" id="SSF53167">
    <property type="entry name" value="Purine and uridine phosphorylases"/>
    <property type="match status" value="1"/>
</dbReference>
<dbReference type="GO" id="GO:0019509">
    <property type="term" value="P:L-methionine salvage from methylthioadenosine"/>
    <property type="evidence" value="ECO:0007669"/>
    <property type="project" value="UniProtKB-UniRule"/>
</dbReference>